<evidence type="ECO:0000313" key="2">
    <source>
        <dbReference type="EMBL" id="MDT0447820.1"/>
    </source>
</evidence>
<dbReference type="EMBL" id="JAVRFI010000001">
    <property type="protein sequence ID" value="MDT0447820.1"/>
    <property type="molecule type" value="Genomic_DNA"/>
</dbReference>
<dbReference type="PROSITE" id="PS50943">
    <property type="entry name" value="HTH_CROC1"/>
    <property type="match status" value="1"/>
</dbReference>
<dbReference type="Pfam" id="PF13560">
    <property type="entry name" value="HTH_31"/>
    <property type="match status" value="1"/>
</dbReference>
<dbReference type="Proteomes" id="UP001180531">
    <property type="component" value="Unassembled WGS sequence"/>
</dbReference>
<evidence type="ECO:0000259" key="1">
    <source>
        <dbReference type="PROSITE" id="PS50943"/>
    </source>
</evidence>
<dbReference type="Gene3D" id="3.30.450.180">
    <property type="match status" value="1"/>
</dbReference>
<dbReference type="Gene3D" id="1.10.260.40">
    <property type="entry name" value="lambda repressor-like DNA-binding domains"/>
    <property type="match status" value="1"/>
</dbReference>
<dbReference type="InterPro" id="IPR010982">
    <property type="entry name" value="Lambda_DNA-bd_dom_sf"/>
</dbReference>
<accession>A0ABU2SFU0</accession>
<feature type="domain" description="HTH cro/C1-type" evidence="1">
    <location>
        <begin position="31"/>
        <end position="82"/>
    </location>
</feature>
<sequence length="278" mass="31014">MNRKTALRDFLMFHRSRLSPGPMGLRVHGPRRVAGLRREEVAALASVSVDQYIRLERGHTSLVSDTVVEAVAGALRLTPGERRYLRALAQRPLTADASARPCDEGVRDGRQRILDSLRDSPAYVVGRDGAIVAWNRPAARVFFDFSRIAPRDRSLGRLMFTHPRARSLFLDWEGSAREIVAYLRTETVRRPRDGELAAHVGGLLAESPDFRRLWTTQFAFDSTRKPSRLACPTLGTTLQLTSEAFEPTDASGTWMVIYTADEDSPSADALRRMAAGPR</sequence>
<dbReference type="PANTHER" id="PTHR35010:SF2">
    <property type="entry name" value="BLL4672 PROTEIN"/>
    <property type="match status" value="1"/>
</dbReference>
<dbReference type="RefSeq" id="WP_311607259.1">
    <property type="nucleotide sequence ID" value="NZ_JAVRFI010000001.1"/>
</dbReference>
<proteinExistence type="predicted"/>
<dbReference type="Pfam" id="PF17765">
    <property type="entry name" value="MLTR_LBD"/>
    <property type="match status" value="1"/>
</dbReference>
<comment type="caution">
    <text evidence="2">The sequence shown here is derived from an EMBL/GenBank/DDBJ whole genome shotgun (WGS) entry which is preliminary data.</text>
</comment>
<keyword evidence="3" id="KW-1185">Reference proteome</keyword>
<dbReference type="InterPro" id="IPR001387">
    <property type="entry name" value="Cro/C1-type_HTH"/>
</dbReference>
<dbReference type="SMART" id="SM00530">
    <property type="entry name" value="HTH_XRE"/>
    <property type="match status" value="1"/>
</dbReference>
<protein>
    <submittedName>
        <fullName evidence="2">Helix-turn-helix transcriptional regulator</fullName>
    </submittedName>
</protein>
<organism evidence="2 3">
    <name type="scientific">Streptomyces hesseae</name>
    <dbReference type="NCBI Taxonomy" id="3075519"/>
    <lineage>
        <taxon>Bacteria</taxon>
        <taxon>Bacillati</taxon>
        <taxon>Actinomycetota</taxon>
        <taxon>Actinomycetes</taxon>
        <taxon>Kitasatosporales</taxon>
        <taxon>Streptomycetaceae</taxon>
        <taxon>Streptomyces</taxon>
    </lineage>
</organism>
<evidence type="ECO:0000313" key="3">
    <source>
        <dbReference type="Proteomes" id="UP001180531"/>
    </source>
</evidence>
<name>A0ABU2SFU0_9ACTN</name>
<dbReference type="PANTHER" id="PTHR35010">
    <property type="entry name" value="BLL4672 PROTEIN-RELATED"/>
    <property type="match status" value="1"/>
</dbReference>
<dbReference type="CDD" id="cd00093">
    <property type="entry name" value="HTH_XRE"/>
    <property type="match status" value="1"/>
</dbReference>
<gene>
    <name evidence="2" type="ORF">RM609_01705</name>
</gene>
<dbReference type="InterPro" id="IPR041413">
    <property type="entry name" value="MLTR_LBD"/>
</dbReference>
<dbReference type="SUPFAM" id="SSF47413">
    <property type="entry name" value="lambda repressor-like DNA-binding domains"/>
    <property type="match status" value="1"/>
</dbReference>
<reference evidence="2" key="1">
    <citation type="submission" date="2024-05" db="EMBL/GenBank/DDBJ databases">
        <title>30 novel species of actinomycetes from the DSMZ collection.</title>
        <authorList>
            <person name="Nouioui I."/>
        </authorList>
    </citation>
    <scope>NUCLEOTIDE SEQUENCE</scope>
    <source>
        <strain evidence="2">DSM 40473</strain>
    </source>
</reference>